<evidence type="ECO:0000256" key="2">
    <source>
        <dbReference type="ARBA" id="ARBA00023136"/>
    </source>
</evidence>
<evidence type="ECO:0000313" key="5">
    <source>
        <dbReference type="EMBL" id="MTV51446.1"/>
    </source>
</evidence>
<comment type="subcellular location">
    <subcellularLocation>
        <location evidence="1">Cell outer membrane</location>
    </subcellularLocation>
</comment>
<name>A0A6I3SRX3_9BURK</name>
<dbReference type="AlphaFoldDB" id="A0A6I3SRX3"/>
<evidence type="ECO:0000259" key="4">
    <source>
        <dbReference type="Pfam" id="PF00593"/>
    </source>
</evidence>
<evidence type="ECO:0000256" key="1">
    <source>
        <dbReference type="ARBA" id="ARBA00004442"/>
    </source>
</evidence>
<dbReference type="GO" id="GO:0009279">
    <property type="term" value="C:cell outer membrane"/>
    <property type="evidence" value="ECO:0007669"/>
    <property type="project" value="UniProtKB-SubCell"/>
</dbReference>
<evidence type="ECO:0000313" key="6">
    <source>
        <dbReference type="Proteomes" id="UP000430634"/>
    </source>
</evidence>
<feature type="domain" description="TonB-dependent receptor-like beta-barrel" evidence="4">
    <location>
        <begin position="119"/>
        <end position="262"/>
    </location>
</feature>
<proteinExistence type="predicted"/>
<dbReference type="EMBL" id="WNKZ01000003">
    <property type="protein sequence ID" value="MTV51446.1"/>
    <property type="molecule type" value="Genomic_DNA"/>
</dbReference>
<gene>
    <name evidence="5" type="ORF">GM672_01740</name>
</gene>
<accession>A0A6I3SRX3</accession>
<dbReference type="Proteomes" id="UP000430634">
    <property type="component" value="Unassembled WGS sequence"/>
</dbReference>
<dbReference type="Pfam" id="PF00593">
    <property type="entry name" value="TonB_dep_Rec_b-barrel"/>
    <property type="match status" value="1"/>
</dbReference>
<dbReference type="InterPro" id="IPR036942">
    <property type="entry name" value="Beta-barrel_TonB_sf"/>
</dbReference>
<dbReference type="InterPro" id="IPR000531">
    <property type="entry name" value="Beta-barrel_TonB"/>
</dbReference>
<keyword evidence="2" id="KW-0472">Membrane</keyword>
<comment type="caution">
    <text evidence="5">The sequence shown here is derived from an EMBL/GenBank/DDBJ whole genome shotgun (WGS) entry which is preliminary data.</text>
</comment>
<evidence type="ECO:0000256" key="3">
    <source>
        <dbReference type="ARBA" id="ARBA00023237"/>
    </source>
</evidence>
<protein>
    <submittedName>
        <fullName evidence="5">TonB-dependent receptor</fullName>
    </submittedName>
</protein>
<dbReference type="OrthoDB" id="8671598at2"/>
<organism evidence="5 6">
    <name type="scientific">Pseudoduganella buxea</name>
    <dbReference type="NCBI Taxonomy" id="1949069"/>
    <lineage>
        <taxon>Bacteria</taxon>
        <taxon>Pseudomonadati</taxon>
        <taxon>Pseudomonadota</taxon>
        <taxon>Betaproteobacteria</taxon>
        <taxon>Burkholderiales</taxon>
        <taxon>Oxalobacteraceae</taxon>
        <taxon>Telluria group</taxon>
        <taxon>Pseudoduganella</taxon>
    </lineage>
</organism>
<keyword evidence="5" id="KW-0675">Receptor</keyword>
<sequence>MGHTRRRGTRLRQDTLPVATLEQDYTAGVRRAATFVPDQWESAPACRPTWACVGKAFARPRTGARWHGPLPVRACPAPYSRPCERYRNGASGAWRWHAPTRRRPRATWCRASIRSTTKTARPIPIEGNPALRPDLAWGVDGGREAYFAGMGVVSLGGYARRIDDVTVKRLYRDGAAWVSMPFNQGRAAARGLEFDAKLPLASLLAGAPALDVHADASRHWSRIAAVPGPGNRLDGRLPLAASLGADYRGGSAWSGGVNFTYRPAPPAAPEPCWPPGLVGCARSTCISNEDGSPAGKLRVAVANLLHQPTPPCARTPATTAAMYAPTCAAPSHLARRHCGCTMRCRWHDASGLVRPHAPQLQAKTTLVIMRA</sequence>
<reference evidence="5 6" key="1">
    <citation type="submission" date="2019-11" db="EMBL/GenBank/DDBJ databases">
        <title>Type strains purchased from KCTC, JCM and DSMZ.</title>
        <authorList>
            <person name="Lu H."/>
        </authorList>
    </citation>
    <scope>NUCLEOTIDE SEQUENCE [LARGE SCALE GENOMIC DNA]</scope>
    <source>
        <strain evidence="5 6">KCTC 52429</strain>
    </source>
</reference>
<dbReference type="Gene3D" id="2.40.170.20">
    <property type="entry name" value="TonB-dependent receptor, beta-barrel domain"/>
    <property type="match status" value="1"/>
</dbReference>
<keyword evidence="3" id="KW-0998">Cell outer membrane</keyword>
<dbReference type="SUPFAM" id="SSF56935">
    <property type="entry name" value="Porins"/>
    <property type="match status" value="1"/>
</dbReference>